<dbReference type="Proteomes" id="UP000265520">
    <property type="component" value="Unassembled WGS sequence"/>
</dbReference>
<comment type="caution">
    <text evidence="1">The sequence shown here is derived from an EMBL/GenBank/DDBJ whole genome shotgun (WGS) entry which is preliminary data.</text>
</comment>
<organism evidence="1 2">
    <name type="scientific">Trifolium medium</name>
    <dbReference type="NCBI Taxonomy" id="97028"/>
    <lineage>
        <taxon>Eukaryota</taxon>
        <taxon>Viridiplantae</taxon>
        <taxon>Streptophyta</taxon>
        <taxon>Embryophyta</taxon>
        <taxon>Tracheophyta</taxon>
        <taxon>Spermatophyta</taxon>
        <taxon>Magnoliopsida</taxon>
        <taxon>eudicotyledons</taxon>
        <taxon>Gunneridae</taxon>
        <taxon>Pentapetalae</taxon>
        <taxon>rosids</taxon>
        <taxon>fabids</taxon>
        <taxon>Fabales</taxon>
        <taxon>Fabaceae</taxon>
        <taxon>Papilionoideae</taxon>
        <taxon>50 kb inversion clade</taxon>
        <taxon>NPAAA clade</taxon>
        <taxon>Hologalegina</taxon>
        <taxon>IRL clade</taxon>
        <taxon>Trifolieae</taxon>
        <taxon>Trifolium</taxon>
    </lineage>
</organism>
<proteinExistence type="predicted"/>
<protein>
    <submittedName>
        <fullName evidence="1">Uncharacterized protein</fullName>
    </submittedName>
</protein>
<name>A0A392UM86_9FABA</name>
<reference evidence="1 2" key="1">
    <citation type="journal article" date="2018" name="Front. Plant Sci.">
        <title>Red Clover (Trifolium pratense) and Zigzag Clover (T. medium) - A Picture of Genomic Similarities and Differences.</title>
        <authorList>
            <person name="Dluhosova J."/>
            <person name="Istvanek J."/>
            <person name="Nedelnik J."/>
            <person name="Repkova J."/>
        </authorList>
    </citation>
    <scope>NUCLEOTIDE SEQUENCE [LARGE SCALE GENOMIC DNA]</scope>
    <source>
        <strain evidence="2">cv. 10/8</strain>
        <tissue evidence="1">Leaf</tissue>
    </source>
</reference>
<dbReference type="EMBL" id="LXQA010827115">
    <property type="protein sequence ID" value="MCI72875.1"/>
    <property type="molecule type" value="Genomic_DNA"/>
</dbReference>
<sequence>MCARRSGLFCEDVYAEFRRKAGDSGSGST</sequence>
<feature type="non-terminal residue" evidence="1">
    <location>
        <position position="29"/>
    </location>
</feature>
<evidence type="ECO:0000313" key="2">
    <source>
        <dbReference type="Proteomes" id="UP000265520"/>
    </source>
</evidence>
<accession>A0A392UM86</accession>
<keyword evidence="2" id="KW-1185">Reference proteome</keyword>
<dbReference type="AlphaFoldDB" id="A0A392UM86"/>
<evidence type="ECO:0000313" key="1">
    <source>
        <dbReference type="EMBL" id="MCI72875.1"/>
    </source>
</evidence>